<accession>A0A383CN59</accession>
<dbReference type="EMBL" id="UINC01210194">
    <property type="protein sequence ID" value="SVE33544.1"/>
    <property type="molecule type" value="Genomic_DNA"/>
</dbReference>
<gene>
    <name evidence="1" type="ORF">METZ01_LOCUS486398</name>
</gene>
<name>A0A383CN59_9ZZZZ</name>
<protein>
    <submittedName>
        <fullName evidence="1">Uncharacterized protein</fullName>
    </submittedName>
</protein>
<feature type="non-terminal residue" evidence="1">
    <location>
        <position position="1"/>
    </location>
</feature>
<dbReference type="AlphaFoldDB" id="A0A383CN59"/>
<organism evidence="1">
    <name type="scientific">marine metagenome</name>
    <dbReference type="NCBI Taxonomy" id="408172"/>
    <lineage>
        <taxon>unclassified sequences</taxon>
        <taxon>metagenomes</taxon>
        <taxon>ecological metagenomes</taxon>
    </lineage>
</organism>
<reference evidence="1" key="1">
    <citation type="submission" date="2018-05" db="EMBL/GenBank/DDBJ databases">
        <authorList>
            <person name="Lanie J.A."/>
            <person name="Ng W.-L."/>
            <person name="Kazmierczak K.M."/>
            <person name="Andrzejewski T.M."/>
            <person name="Davidsen T.M."/>
            <person name="Wayne K.J."/>
            <person name="Tettelin H."/>
            <person name="Glass J.I."/>
            <person name="Rusch D."/>
            <person name="Podicherti R."/>
            <person name="Tsui H.-C.T."/>
            <person name="Winkler M.E."/>
        </authorList>
    </citation>
    <scope>NUCLEOTIDE SEQUENCE</scope>
</reference>
<proteinExistence type="predicted"/>
<sequence length="28" mass="3370">GFLFVKMMMGRFGYEFHGNDTNHNNYIE</sequence>
<evidence type="ECO:0000313" key="1">
    <source>
        <dbReference type="EMBL" id="SVE33544.1"/>
    </source>
</evidence>